<dbReference type="Gene3D" id="2.70.150.10">
    <property type="entry name" value="Calcium-transporting ATPase, cytoplasmic transduction domain A"/>
    <property type="match status" value="1"/>
</dbReference>
<comment type="subcellular location">
    <subcellularLocation>
        <location evidence="1">Cell membrane</location>
        <topology evidence="1">Multi-pass membrane protein</topology>
    </subcellularLocation>
</comment>
<feature type="domain" description="Cation-transporting P-type ATPase N-terminal" evidence="13">
    <location>
        <begin position="7"/>
        <end position="80"/>
    </location>
</feature>
<keyword evidence="4" id="KW-0597">Phosphoprotein</keyword>
<dbReference type="InterPro" id="IPR023298">
    <property type="entry name" value="ATPase_P-typ_TM_dom_sf"/>
</dbReference>
<keyword evidence="11 12" id="KW-0472">Membrane</keyword>
<dbReference type="PROSITE" id="PS00154">
    <property type="entry name" value="ATPASE_E1_E2"/>
    <property type="match status" value="1"/>
</dbReference>
<keyword evidence="6" id="KW-0547">Nucleotide-binding</keyword>
<name>A0A380JGQ5_STRDO</name>
<evidence type="ECO:0000256" key="1">
    <source>
        <dbReference type="ARBA" id="ARBA00004651"/>
    </source>
</evidence>
<dbReference type="PRINTS" id="PR00120">
    <property type="entry name" value="HATPASE"/>
</dbReference>
<feature type="transmembrane region" description="Helical" evidence="12">
    <location>
        <begin position="275"/>
        <end position="300"/>
    </location>
</feature>
<organism evidence="14 15">
    <name type="scientific">Streptococcus downei MFe28</name>
    <dbReference type="NCBI Taxonomy" id="764290"/>
    <lineage>
        <taxon>Bacteria</taxon>
        <taxon>Bacillati</taxon>
        <taxon>Bacillota</taxon>
        <taxon>Bacilli</taxon>
        <taxon>Lactobacillales</taxon>
        <taxon>Streptococcaceae</taxon>
        <taxon>Streptococcus</taxon>
    </lineage>
</organism>
<feature type="transmembrane region" description="Helical" evidence="12">
    <location>
        <begin position="787"/>
        <end position="810"/>
    </location>
</feature>
<gene>
    <name evidence="14" type="primary">yloB</name>
    <name evidence="14" type="ORF">NCTC11391_01627</name>
</gene>
<dbReference type="InterPro" id="IPR004014">
    <property type="entry name" value="ATPase_P-typ_cation-transptr_N"/>
</dbReference>
<dbReference type="SFLD" id="SFLDS00003">
    <property type="entry name" value="Haloacid_Dehalogenase"/>
    <property type="match status" value="1"/>
</dbReference>
<keyword evidence="10 12" id="KW-1133">Transmembrane helix</keyword>
<dbReference type="InterPro" id="IPR044492">
    <property type="entry name" value="P_typ_ATPase_HD_dom"/>
</dbReference>
<dbReference type="Gene3D" id="3.40.1110.10">
    <property type="entry name" value="Calcium-transporting ATPase, cytoplasmic domain N"/>
    <property type="match status" value="1"/>
</dbReference>
<keyword evidence="14" id="KW-0378">Hydrolase</keyword>
<reference evidence="14 15" key="1">
    <citation type="submission" date="2018-06" db="EMBL/GenBank/DDBJ databases">
        <authorList>
            <consortium name="Pathogen Informatics"/>
            <person name="Doyle S."/>
        </authorList>
    </citation>
    <scope>NUCLEOTIDE SEQUENCE [LARGE SCALE GENOMIC DNA]</scope>
    <source>
        <strain evidence="15">NCTC 11391</strain>
    </source>
</reference>
<dbReference type="Pfam" id="PF00689">
    <property type="entry name" value="Cation_ATPase_C"/>
    <property type="match status" value="1"/>
</dbReference>
<dbReference type="FunFam" id="3.40.50.1000:FF:000083">
    <property type="entry name" value="Sodium/potassium-transporting ATPase subunit alpha"/>
    <property type="match status" value="1"/>
</dbReference>
<protein>
    <submittedName>
        <fullName evidence="14">Cation-transporting P-type ATPase PacL</fullName>
        <ecNumber evidence="14">3.6.3.8</ecNumber>
    </submittedName>
</protein>
<feature type="transmembrane region" description="Helical" evidence="12">
    <location>
        <begin position="249"/>
        <end position="269"/>
    </location>
</feature>
<proteinExistence type="inferred from homology"/>
<keyword evidence="3" id="KW-1003">Cell membrane</keyword>
<dbReference type="InterPro" id="IPR036412">
    <property type="entry name" value="HAD-like_sf"/>
</dbReference>
<dbReference type="FunFam" id="2.70.150.10:FF:000160">
    <property type="entry name" value="Sarcoplasmic/endoplasmic reticulum calcium ATPase 1"/>
    <property type="match status" value="1"/>
</dbReference>
<dbReference type="PRINTS" id="PR00119">
    <property type="entry name" value="CATATPASE"/>
</dbReference>
<feature type="transmembrane region" description="Helical" evidence="12">
    <location>
        <begin position="894"/>
        <end position="913"/>
    </location>
</feature>
<dbReference type="InterPro" id="IPR050510">
    <property type="entry name" value="Cation_transp_ATPase_P-type"/>
</dbReference>
<evidence type="ECO:0000256" key="12">
    <source>
        <dbReference type="SAM" id="Phobius"/>
    </source>
</evidence>
<keyword evidence="5 12" id="KW-0812">Transmembrane</keyword>
<dbReference type="InterPro" id="IPR001757">
    <property type="entry name" value="P_typ_ATPase"/>
</dbReference>
<dbReference type="InterPro" id="IPR008250">
    <property type="entry name" value="ATPase_P-typ_transduc_dom_A_sf"/>
</dbReference>
<keyword evidence="9" id="KW-1278">Translocase</keyword>
<dbReference type="Gene3D" id="1.20.1110.10">
    <property type="entry name" value="Calcium-transporting ATPase, transmembrane domain"/>
    <property type="match status" value="1"/>
</dbReference>
<evidence type="ECO:0000256" key="4">
    <source>
        <dbReference type="ARBA" id="ARBA00022553"/>
    </source>
</evidence>
<dbReference type="PANTHER" id="PTHR43294:SF21">
    <property type="entry name" value="CATION TRANSPORTING ATPASE"/>
    <property type="match status" value="1"/>
</dbReference>
<dbReference type="SFLD" id="SFLDF00027">
    <property type="entry name" value="p-type_atpase"/>
    <property type="match status" value="1"/>
</dbReference>
<dbReference type="Pfam" id="PF13246">
    <property type="entry name" value="Cation_ATPase"/>
    <property type="match status" value="1"/>
</dbReference>
<dbReference type="Gene3D" id="3.40.50.1000">
    <property type="entry name" value="HAD superfamily/HAD-like"/>
    <property type="match status" value="1"/>
</dbReference>
<dbReference type="Pfam" id="PF00690">
    <property type="entry name" value="Cation_ATPase_N"/>
    <property type="match status" value="1"/>
</dbReference>
<evidence type="ECO:0000313" key="15">
    <source>
        <dbReference type="Proteomes" id="UP000254082"/>
    </source>
</evidence>
<sequence length="923" mass="101110">MSDQSHNYQSLSTEELYQTLATRQTGLYNEEVSQRQSQYGKNLLASGKQESKLLKFLKNFTSLMAILLWVGGLVAILSGTFELGIAIWLVNVINGVFSFIQENRAQKATEALKNMLPSYARVVRDGIEQKILAEDLVPGDILLIEEGDKISADARIILSTDLQVNQSALTGESNPVRKNAKIITDSDVTALEADNLVFAGTTVANGSARVVVTEIAMQTEFGKIADLTQTVADEKSPLQKEVDRLTKQISVIAMSVGIFFFIASVFFVKEPMAKAFIFSLGMIVAFIPEGLLPTITLSLAMAVQRMAKQNALVKKLSSVETLGETSVICSDKTGTLTKNEMTVHNLWTPKKEYKLTGLGYAPVGQVLLHGQTVRASQDTDLNWLLRGATLCSNAKISSPNADNPNYTVLGDPTEACLEVAAQKAGIDLSDNEAENYRLKELPFDSDRKRMTTFNHLSEAIDGKETASFTKGAPKEILELSSYVRENGQIRQLNGQEKSAILRANDAYAQKGLRVLALACRLYDDESRIQAAAIDTAEKDMVFMGLLIMQDPPREGVKEAVAKCHAADIRIIMMTGDYDLTAVSIAKSIGIVKTEQPRVISGRILADMSDVELQEALKDEVIFARIAPEQKFRIVTNLQALGHVVAVTGDGVNDAPALKKADIGVAMGITGTDVAKESADMILTDDHFTSIVRAIEEGRAIYSNLRKFLSYIFNSNTSEAVPSAVFLFSKGLVPLPLSVMQILAIDLGSDMMPALGLGVEQPEEGIMNQPPRAKTDRLINPKMLVKSFLWYGGMEALVAMAAFFAVFALHGQSLVNLPANGELYREATTMTLGAIIFCQIGQVMNCRTQIQSIFKRGFFTNRTINLGLAIEVLLFSLLAYVPFLNDLFSTAPITSLEWGILILCPVPIFLLEEIRKAWLRRKQT</sequence>
<dbReference type="PANTHER" id="PTHR43294">
    <property type="entry name" value="SODIUM/POTASSIUM-TRANSPORTING ATPASE SUBUNIT ALPHA"/>
    <property type="match status" value="1"/>
</dbReference>
<evidence type="ECO:0000259" key="13">
    <source>
        <dbReference type="SMART" id="SM00831"/>
    </source>
</evidence>
<dbReference type="SUPFAM" id="SSF81653">
    <property type="entry name" value="Calcium ATPase, transduction domain A"/>
    <property type="match status" value="1"/>
</dbReference>
<feature type="transmembrane region" description="Helical" evidence="12">
    <location>
        <begin position="56"/>
        <end position="77"/>
    </location>
</feature>
<dbReference type="RefSeq" id="WP_002998360.1">
    <property type="nucleotide sequence ID" value="NZ_UHFA01000002.1"/>
</dbReference>
<dbReference type="EMBL" id="UHFA01000002">
    <property type="protein sequence ID" value="SUN36629.1"/>
    <property type="molecule type" value="Genomic_DNA"/>
</dbReference>
<dbReference type="EC" id="3.6.3.8" evidence="14"/>
<dbReference type="InterPro" id="IPR023214">
    <property type="entry name" value="HAD_sf"/>
</dbReference>
<evidence type="ECO:0000256" key="3">
    <source>
        <dbReference type="ARBA" id="ARBA00022475"/>
    </source>
</evidence>
<dbReference type="InterPro" id="IPR059000">
    <property type="entry name" value="ATPase_P-type_domA"/>
</dbReference>
<dbReference type="Proteomes" id="UP000254082">
    <property type="component" value="Unassembled WGS sequence"/>
</dbReference>
<accession>A0A380JGQ5</accession>
<keyword evidence="15" id="KW-1185">Reference proteome</keyword>
<evidence type="ECO:0000256" key="7">
    <source>
        <dbReference type="ARBA" id="ARBA00022840"/>
    </source>
</evidence>
<evidence type="ECO:0000256" key="2">
    <source>
        <dbReference type="ARBA" id="ARBA00005675"/>
    </source>
</evidence>
<dbReference type="NCBIfam" id="TIGR01494">
    <property type="entry name" value="ATPase_P-type"/>
    <property type="match status" value="2"/>
</dbReference>
<dbReference type="SFLD" id="SFLDG00002">
    <property type="entry name" value="C1.7:_P-type_atpase_like"/>
    <property type="match status" value="1"/>
</dbReference>
<dbReference type="SUPFAM" id="SSF56784">
    <property type="entry name" value="HAD-like"/>
    <property type="match status" value="1"/>
</dbReference>
<evidence type="ECO:0000256" key="9">
    <source>
        <dbReference type="ARBA" id="ARBA00022967"/>
    </source>
</evidence>
<evidence type="ECO:0000256" key="11">
    <source>
        <dbReference type="ARBA" id="ARBA00023136"/>
    </source>
</evidence>
<dbReference type="InterPro" id="IPR018303">
    <property type="entry name" value="ATPase_P-typ_P_site"/>
</dbReference>
<feature type="transmembrane region" description="Helical" evidence="12">
    <location>
        <begin position="863"/>
        <end position="882"/>
    </location>
</feature>
<dbReference type="GO" id="GO:0005524">
    <property type="term" value="F:ATP binding"/>
    <property type="evidence" value="ECO:0007669"/>
    <property type="project" value="UniProtKB-KW"/>
</dbReference>
<dbReference type="GO" id="GO:0005886">
    <property type="term" value="C:plasma membrane"/>
    <property type="evidence" value="ECO:0007669"/>
    <property type="project" value="UniProtKB-SubCell"/>
</dbReference>
<evidence type="ECO:0000256" key="10">
    <source>
        <dbReference type="ARBA" id="ARBA00022989"/>
    </source>
</evidence>
<dbReference type="SMART" id="SM00831">
    <property type="entry name" value="Cation_ATPase_N"/>
    <property type="match status" value="1"/>
</dbReference>
<dbReference type="Pfam" id="PF00122">
    <property type="entry name" value="E1-E2_ATPase"/>
    <property type="match status" value="1"/>
</dbReference>
<feature type="transmembrane region" description="Helical" evidence="12">
    <location>
        <begin position="822"/>
        <end position="842"/>
    </location>
</feature>
<dbReference type="InterPro" id="IPR023299">
    <property type="entry name" value="ATPase_P-typ_cyto_dom_N"/>
</dbReference>
<dbReference type="GO" id="GO:0016887">
    <property type="term" value="F:ATP hydrolysis activity"/>
    <property type="evidence" value="ECO:0007669"/>
    <property type="project" value="InterPro"/>
</dbReference>
<evidence type="ECO:0000256" key="5">
    <source>
        <dbReference type="ARBA" id="ARBA00022692"/>
    </source>
</evidence>
<dbReference type="SUPFAM" id="SSF81660">
    <property type="entry name" value="Metal cation-transporting ATPase, ATP-binding domain N"/>
    <property type="match status" value="1"/>
</dbReference>
<dbReference type="FunFam" id="3.40.50.1000:FF:000001">
    <property type="entry name" value="Phospholipid-transporting ATPase IC"/>
    <property type="match status" value="1"/>
</dbReference>
<evidence type="ECO:0000313" key="14">
    <source>
        <dbReference type="EMBL" id="SUN36629.1"/>
    </source>
</evidence>
<keyword evidence="7" id="KW-0067">ATP-binding</keyword>
<dbReference type="InterPro" id="IPR006068">
    <property type="entry name" value="ATPase_P-typ_cation-transptr_C"/>
</dbReference>
<dbReference type="OrthoDB" id="9760364at2"/>
<dbReference type="Pfam" id="PF08282">
    <property type="entry name" value="Hydrolase_3"/>
    <property type="match status" value="1"/>
</dbReference>
<evidence type="ECO:0000256" key="8">
    <source>
        <dbReference type="ARBA" id="ARBA00022842"/>
    </source>
</evidence>
<dbReference type="AlphaFoldDB" id="A0A380JGQ5"/>
<keyword evidence="8" id="KW-0460">Magnesium</keyword>
<feature type="transmembrane region" description="Helical" evidence="12">
    <location>
        <begin position="83"/>
        <end position="100"/>
    </location>
</feature>
<evidence type="ECO:0000256" key="6">
    <source>
        <dbReference type="ARBA" id="ARBA00022741"/>
    </source>
</evidence>
<comment type="similarity">
    <text evidence="2">Belongs to the cation transport ATPase (P-type) (TC 3.A.3) family. Type IIA subfamily.</text>
</comment>
<dbReference type="SUPFAM" id="SSF81665">
    <property type="entry name" value="Calcium ATPase, transmembrane domain M"/>
    <property type="match status" value="1"/>
</dbReference>